<keyword evidence="1" id="KW-0175">Coiled coil</keyword>
<dbReference type="InterPro" id="IPR001584">
    <property type="entry name" value="Integrase_cat-core"/>
</dbReference>
<feature type="compositionally biased region" description="Gly residues" evidence="2">
    <location>
        <begin position="1825"/>
        <end position="1836"/>
    </location>
</feature>
<feature type="compositionally biased region" description="Pro residues" evidence="2">
    <location>
        <begin position="1681"/>
        <end position="1691"/>
    </location>
</feature>
<feature type="compositionally biased region" description="Low complexity" evidence="2">
    <location>
        <begin position="3128"/>
        <end position="3138"/>
    </location>
</feature>
<feature type="compositionally biased region" description="Basic and acidic residues" evidence="2">
    <location>
        <begin position="2638"/>
        <end position="2655"/>
    </location>
</feature>
<feature type="compositionally biased region" description="Polar residues" evidence="2">
    <location>
        <begin position="765"/>
        <end position="774"/>
    </location>
</feature>
<dbReference type="SUPFAM" id="SSF53098">
    <property type="entry name" value="Ribonuclease H-like"/>
    <property type="match status" value="1"/>
</dbReference>
<feature type="region of interest" description="Disordered" evidence="2">
    <location>
        <begin position="765"/>
        <end position="837"/>
    </location>
</feature>
<dbReference type="Gene3D" id="3.30.420.10">
    <property type="entry name" value="Ribonuclease H-like superfamily/Ribonuclease H"/>
    <property type="match status" value="1"/>
</dbReference>
<dbReference type="SUPFAM" id="SSF56399">
    <property type="entry name" value="ADP-ribosylation"/>
    <property type="match status" value="1"/>
</dbReference>
<evidence type="ECO:0000313" key="4">
    <source>
        <dbReference type="EMBL" id="CAE7572645.1"/>
    </source>
</evidence>
<dbReference type="GO" id="GO:0015074">
    <property type="term" value="P:DNA integration"/>
    <property type="evidence" value="ECO:0007669"/>
    <property type="project" value="InterPro"/>
</dbReference>
<name>A0A812UPB4_9DINO</name>
<reference evidence="4" key="1">
    <citation type="submission" date="2021-02" db="EMBL/GenBank/DDBJ databases">
        <authorList>
            <person name="Dougan E. K."/>
            <person name="Rhodes N."/>
            <person name="Thang M."/>
            <person name="Chan C."/>
        </authorList>
    </citation>
    <scope>NUCLEOTIDE SEQUENCE</scope>
</reference>
<evidence type="ECO:0000256" key="1">
    <source>
        <dbReference type="SAM" id="Coils"/>
    </source>
</evidence>
<evidence type="ECO:0000259" key="3">
    <source>
        <dbReference type="PROSITE" id="PS50994"/>
    </source>
</evidence>
<feature type="region of interest" description="Disordered" evidence="2">
    <location>
        <begin position="343"/>
        <end position="393"/>
    </location>
</feature>
<feature type="compositionally biased region" description="Basic residues" evidence="2">
    <location>
        <begin position="343"/>
        <end position="372"/>
    </location>
</feature>
<gene>
    <name evidence="4" type="primary">Cpr</name>
    <name evidence="4" type="ORF">SNAT2548_LOCUS32632</name>
</gene>
<feature type="compositionally biased region" description="Pro residues" evidence="2">
    <location>
        <begin position="1956"/>
        <end position="1968"/>
    </location>
</feature>
<organism evidence="4 5">
    <name type="scientific">Symbiodinium natans</name>
    <dbReference type="NCBI Taxonomy" id="878477"/>
    <lineage>
        <taxon>Eukaryota</taxon>
        <taxon>Sar</taxon>
        <taxon>Alveolata</taxon>
        <taxon>Dinophyceae</taxon>
        <taxon>Suessiales</taxon>
        <taxon>Symbiodiniaceae</taxon>
        <taxon>Symbiodinium</taxon>
    </lineage>
</organism>
<dbReference type="PROSITE" id="PS50994">
    <property type="entry name" value="INTEGRASE"/>
    <property type="match status" value="1"/>
</dbReference>
<feature type="coiled-coil region" evidence="1">
    <location>
        <begin position="3335"/>
        <end position="3362"/>
    </location>
</feature>
<feature type="compositionally biased region" description="Polar residues" evidence="2">
    <location>
        <begin position="2034"/>
        <end position="2043"/>
    </location>
</feature>
<feature type="region of interest" description="Disordered" evidence="2">
    <location>
        <begin position="405"/>
        <end position="446"/>
    </location>
</feature>
<feature type="region of interest" description="Disordered" evidence="2">
    <location>
        <begin position="851"/>
        <end position="885"/>
    </location>
</feature>
<feature type="compositionally biased region" description="Basic residues" evidence="2">
    <location>
        <begin position="411"/>
        <end position="425"/>
    </location>
</feature>
<keyword evidence="5" id="KW-1185">Reference proteome</keyword>
<feature type="compositionally biased region" description="Basic and acidic residues" evidence="2">
    <location>
        <begin position="426"/>
        <end position="437"/>
    </location>
</feature>
<feature type="region of interest" description="Disordered" evidence="2">
    <location>
        <begin position="3780"/>
        <end position="3800"/>
    </location>
</feature>
<proteinExistence type="predicted"/>
<comment type="caution">
    <text evidence="4">The sequence shown here is derived from an EMBL/GenBank/DDBJ whole genome shotgun (WGS) entry which is preliminary data.</text>
</comment>
<dbReference type="InterPro" id="IPR012337">
    <property type="entry name" value="RNaseH-like_sf"/>
</dbReference>
<feature type="region of interest" description="Disordered" evidence="2">
    <location>
        <begin position="3055"/>
        <end position="3150"/>
    </location>
</feature>
<evidence type="ECO:0000256" key="2">
    <source>
        <dbReference type="SAM" id="MobiDB-lite"/>
    </source>
</evidence>
<feature type="compositionally biased region" description="Basic and acidic residues" evidence="2">
    <location>
        <begin position="3780"/>
        <end position="3797"/>
    </location>
</feature>
<feature type="region of interest" description="Disordered" evidence="2">
    <location>
        <begin position="1668"/>
        <end position="2043"/>
    </location>
</feature>
<dbReference type="Proteomes" id="UP000604046">
    <property type="component" value="Unassembled WGS sequence"/>
</dbReference>
<feature type="compositionally biased region" description="Pro residues" evidence="2">
    <location>
        <begin position="1808"/>
        <end position="1818"/>
    </location>
</feature>
<feature type="compositionally biased region" description="Polar residues" evidence="2">
    <location>
        <begin position="382"/>
        <end position="393"/>
    </location>
</feature>
<dbReference type="InterPro" id="IPR036397">
    <property type="entry name" value="RNaseH_sf"/>
</dbReference>
<dbReference type="EMBL" id="CAJNDS010002719">
    <property type="protein sequence ID" value="CAE7572645.1"/>
    <property type="molecule type" value="Genomic_DNA"/>
</dbReference>
<feature type="compositionally biased region" description="Basic and acidic residues" evidence="2">
    <location>
        <begin position="3086"/>
        <end position="3097"/>
    </location>
</feature>
<feature type="compositionally biased region" description="Low complexity" evidence="2">
    <location>
        <begin position="2662"/>
        <end position="2679"/>
    </location>
</feature>
<feature type="domain" description="Integrase catalytic" evidence="3">
    <location>
        <begin position="971"/>
        <end position="1143"/>
    </location>
</feature>
<evidence type="ECO:0000313" key="5">
    <source>
        <dbReference type="Proteomes" id="UP000604046"/>
    </source>
</evidence>
<feature type="compositionally biased region" description="Basic and acidic residues" evidence="2">
    <location>
        <begin position="3117"/>
        <end position="3127"/>
    </location>
</feature>
<dbReference type="GO" id="GO:0003676">
    <property type="term" value="F:nucleic acid binding"/>
    <property type="evidence" value="ECO:0007669"/>
    <property type="project" value="InterPro"/>
</dbReference>
<accession>A0A812UPB4</accession>
<feature type="compositionally biased region" description="Basic and acidic residues" evidence="2">
    <location>
        <begin position="781"/>
        <end position="817"/>
    </location>
</feature>
<feature type="region of interest" description="Disordered" evidence="2">
    <location>
        <begin position="2636"/>
        <end position="2698"/>
    </location>
</feature>
<protein>
    <submittedName>
        <fullName evidence="4">Cpr protein</fullName>
    </submittedName>
</protein>
<sequence>MASSTAWSYQNDYDEELDGEVFATHNRSLHELQRLSAFQQVTTKVPPAYDGRSSWFAYEDAIDDWCDITELEPEKQGPALRNRLEGEAAIHKRLLDRDKLKDKTNGVKYFKSYLRPLFVKGAANVFLYRFQQFMNLHRGSSDMLRWMTRFFLERSRLQESWDDTYVPITDPNNAEVSAYLLGLSTQDQATTTREEAMEALNQRFKATHSAAIPIPEGLNALMFVSLSDLTQDQRQVLTSLMAHRNRALGDYRVAELREVYLEVFCTTRTSVDNPLLAPSSQGGRKTFLVLDEGFIDDSQGFWVEDEDEGVEGFLELDEDCFWVYDDESAAWFQRRFQGRRMKRGPFKGRKKGKGKGKGRGGRRFFKKKKGKSHMVEEDAWQTEWQSEWQETPWDSWSWEEATTDESFAAKGKGKKGKKGKGKGKWNKGDKGDGKDNAAHTAEASQTTNTVAASTFYVQNVMPDEPSHYESPFESFMATPKEESSFLTHALTPTSMVLDLGCTRAMTSRRAAKDLMNFCDESPNCGIWYRLEQTTSQFTFANSESASCQQKIVICMYDRESAVQSTEFDIVEQGEVPTLMSLPQMRNLRFQLSLHPDKAFLSSPVLGIKSFRLKVARSSHLILDLLDVANYMWNVRFEKHKKVSFFTETVHYEFGYNQGETGKLPKREGTQEALAVEDEWFLDEAKQELIRIHKKERHQVFVPSLSPIPLEYLDSKRATIFEFVDGTKETKVDDWKEVAQKRQEVKPKAWKGKTVFRILPGGIENRTSVKARTTGSGPGRRGNPDDVVSKGRKDSQKSRVRVSEKSKTGSFPKGKEPKGTGSFPTGKEPAVDEPVEGLRDDSLEECAKRILDGAGKDSKGGLPESDLDYSPSEAEIPYDPAKEPERLGSEALEPRRISLPLPGQEVSRASPAYKRMIEKLRNEVELYKLHVKHYHMSPSQFRRRTAMLGLPGDIYEKYEKIYRTCRICSTSVPSPPRARVAGLRASSFGDLIFVDHAEINYGANSYLVLLIIDGATNLLWATALRGLTAEETLGAFRQWFEENNCMPKGIVGDQAFFTDDYREFYRFHGITPYPCGPRTPWPNRAETAVRLFKRTWAIMAKALADEGYVERITVRQAAKKVVWARNCQLTIAGYSPLEIATGRRPPDLFDIETCNPEQLSSEPPAEDRTILQLQRIALKAHQEARQAVDLRKDLAGRVMPSDGPYSQGDKVFVWMKDESKKKSEGIWVRGKVVSQESAMVLVQIHQSVLRVNQSKVRRDHDPWHDVSIPLSPETEGSPSGEGSEYACACCYSHEIGYFNYYGEACDFVEITASLTGVSACAAQSDLRVGEPIESKHWSEKGVQNSIQLAWNVLEKGNPRHVMIHPVVPENWNRKMKKAFWQFCADVTRWQDDRGLYVSMVHPAGSGFWLSQSSRSLQWRWTMQQATFKIDGVSTTYLSNLPEGSFNFMETVPYSVSQNGTLSPKYVVMLSMCLQGGRVPDKRQEFLFEDLLEDFDDGDLCALCMRSDRNYDALAAFPLKEEFAVASSQGKNRLPKRMQYVAPQRFATSSLIQKLASIDKLLVGTELEVNTSTSPEALALKPSLRNVRCLTLPHLEFDHCNVYRGTFGKTLPVIQRHPDSVVILWNQHDYDHVFFITLSQLTSCLSRMDASKWSMIVFWNEGSSVRKIGTPDVGLDYTDQPVPSDPSGPPPLPLQGETPPGVPPGYQDPYVPDQPPEDGGDPSGSGPSHPPGGAPQVSIHHNPDIDSDEELPLDMTGHDGYPPPPPGGVQIGGNTVPIVPDDADEELLMDVSGSPGPPPDTPGSGAIAPIPGPSLPPPQVMYPYGPGSQGPGGGGGPMGPVPFLGSTPEEDALPMEVHEEGPPPGGPPDAPGAKQYADPDQMIRPSPYVPPVSIQPLQSIPKHPEFPAPRWQRPPSPRNVPVTRARGRHPDDTSKVKARIPPAGSEPKLVFPKLNSVPPSPISPPQPVLPPVAVLLPGQGVKKEDFPTDPDFEDPAHEPGQPSGEPPAAPGLPVTEGEFPIVPTPAVAPQGPAVPESTSDTDSNATVDYRERADSLLALVEGDEDILIQLPQDFKVPSFVPLDGDGFASWLTKQDKIKAGVVTPEMARKFAKELRVAKLEEFRSYLDNEAIRLADRRKLAKDVNFLTGRWVLTVKVDKNGFFSKFKDWSRPGLIDAHTLRMKEVALQALLSYSCDEESQSLPDTAEALRGPDPTYKVKDYPKLVRVPFLICRMFAPSFVFRTALFEFVPAILQSVCGNQALVKKTRIRTMAGPRSSFMWNPSLGSNVPLLEGSNLPDYGAYTQSAAWLGIRRLRDIEGAGKIVYRSDGVRHWPNNVSDEKFLNLVPGSADGSLTPMQRLNCLEGQVSLLYHVALYEQTHHVNILSGWQSWKMDFLRFFMGSVTTEEMKKFQEEAATIDREGRWHGTFASRKGKKLTYELRHNTRNKQHLGPDNELPLELLQREMRWLDMSPLTAFSLLAGNSKARYRIIVKLVDVDFSDLNKLDFDIYVAAWQGHSRMADSLSETALGEVLTLERCRQLGYIFHSAFAKDYQSIQSQGMLRSSVKEQGQSGRLAIHFVYGGGTEAPRQGTLIWEGNDRFYVNLDYETLYADGQALHFTPNGVVLAYFDVAPKYLTHHWRPPYEKDPGGRRWDKRRENVGSPTEGQASASSSSGGFPKGKGPTEQTEKGSSPKGEVPKVTVNELRRLIEEEETRNLRAAETMEMGRAIPFERGVEVEGRVDTGKVRVEKMQSAFDRLNANPWFLYEQGHLKLRNSMGRRVRTDLGDHPAFDYGKRQGCYWAEMQKEHIYTRPDSHGVNVTGYESPLGLTGNLLSELNLLVSREFPDAEMVDFLCPDKDDPRARRPDANLADYAERLEVHHAFQKEREVYQELNHVRADFEVLVDIIGELYGQDLLAYLRRHEHDRNVRERYKVRLNGPDGAVELFDCPLLQRWSPALVISKVKARFQEGTGPASFSSRLALKAWRDLLSYEEYKSRENEVLEELLARPFSDLVVEEFLDDTNNITIEEEVEEMEVEEGGSLLKEELDSTPEAELAAMQVDESTDTQGGSSLTREEPPSEASPAKRARKVRFEESCKKEDGPGPLRRRTRKPSPKTVYRFEWPEDEKKKDGPQSSSSSAAGLSKDKEADEMDTEPPQFVKLEEETGVHQGIWGKQKTHLSPDEFQEAAKIFAEMDAPGEEATATDNEQAVEAMHVVSETKDLRQSAAFREFVEKHRETETWSPIFLLSKQKHGSASGIYHQDLRGDDANFFMLQHMRFRQLTGDFAKHPCAHYVAKESTVFREMAKLQPIYERRPHRNEVVFRAGDVRSTLDAELLRRAAKMPARVEELEERLQRAIRRQGATREELTNAMLHYFLACGITESAVGGLSLDEEPEDTVPEFRQEAGGRPVSTSKSYLTVMVLNLGNFERGRKNTVPREYREFVSKGNDGISVLVRAMALMKSHVFLLQEASTLSAEDLTYLKDNCWEFCRNPAGDLMIAFRTNHCGQHIKMVAGSTYGYEDHKHMPLSYQIVDICFGSTLSSETLDAKLAGFPKGKGAITRQNCQPQEFDTPLTRAGLNRIRICNFHLHSHIARKKVALSHESLAIMMADCFSMQVDIIGGDANMAAYRFQGSTQASASIRDSSFQDMVRYFCEAYKAALGNDPFTCPKPRFMSANPLGVLHWYEETYSMPYRNAPQVDWRTAPSLDCIVACVLEWDHSYSPQRWPTKTDAREAEYKIHVSEWVLNTNRSHYMLVDSDNDSHTPLLFTLTPMWLSNQQRKELDRRGATVKEAADRRKERQKANKAKGGFDAQLGRCTSLPCVPDIISFNTVLTALQKASEWQWAAWLLRHELPKRGLEIHTRQTCGVAALWQLLITSAPRVWSTVLGLGHIVPLLYSTKHKVKCPHRRVVAKGVQLLFVFFLVACEKSTMGDSAYIYGTFINEEEVVQLFRDFMHTFKKDAAYWASYP</sequence>